<protein>
    <submittedName>
        <fullName evidence="1">Uncharacterized protein</fullName>
    </submittedName>
</protein>
<reference evidence="1" key="2">
    <citation type="journal article" date="2015" name="Fish Shellfish Immunol.">
        <title>Early steps in the European eel (Anguilla anguilla)-Vibrio vulnificus interaction in the gills: Role of the RtxA13 toxin.</title>
        <authorList>
            <person name="Callol A."/>
            <person name="Pajuelo D."/>
            <person name="Ebbesson L."/>
            <person name="Teles M."/>
            <person name="MacKenzie S."/>
            <person name="Amaro C."/>
        </authorList>
    </citation>
    <scope>NUCLEOTIDE SEQUENCE</scope>
</reference>
<dbReference type="EMBL" id="GBXM01104523">
    <property type="protein sequence ID" value="JAH04054.1"/>
    <property type="molecule type" value="Transcribed_RNA"/>
</dbReference>
<sequence length="31" mass="3648">MKVQLKFRFGLLLHFQVCLFALRAVIDVLLD</sequence>
<name>A0A0E9PHP0_ANGAN</name>
<dbReference type="AlphaFoldDB" id="A0A0E9PHP0"/>
<proteinExistence type="predicted"/>
<evidence type="ECO:0000313" key="1">
    <source>
        <dbReference type="EMBL" id="JAH04054.1"/>
    </source>
</evidence>
<accession>A0A0E9PHP0</accession>
<organism evidence="1">
    <name type="scientific">Anguilla anguilla</name>
    <name type="common">European freshwater eel</name>
    <name type="synonym">Muraena anguilla</name>
    <dbReference type="NCBI Taxonomy" id="7936"/>
    <lineage>
        <taxon>Eukaryota</taxon>
        <taxon>Metazoa</taxon>
        <taxon>Chordata</taxon>
        <taxon>Craniata</taxon>
        <taxon>Vertebrata</taxon>
        <taxon>Euteleostomi</taxon>
        <taxon>Actinopterygii</taxon>
        <taxon>Neopterygii</taxon>
        <taxon>Teleostei</taxon>
        <taxon>Anguilliformes</taxon>
        <taxon>Anguillidae</taxon>
        <taxon>Anguilla</taxon>
    </lineage>
</organism>
<reference evidence="1" key="1">
    <citation type="submission" date="2014-11" db="EMBL/GenBank/DDBJ databases">
        <authorList>
            <person name="Amaro Gonzalez C."/>
        </authorList>
    </citation>
    <scope>NUCLEOTIDE SEQUENCE</scope>
</reference>